<dbReference type="AlphaFoldDB" id="A0AAW2B3R0"/>
<feature type="non-terminal residue" evidence="1">
    <location>
        <position position="64"/>
    </location>
</feature>
<gene>
    <name evidence="1" type="ORF">ABG768_000092</name>
</gene>
<keyword evidence="2" id="KW-1185">Reference proteome</keyword>
<evidence type="ECO:0000313" key="2">
    <source>
        <dbReference type="Proteomes" id="UP001479290"/>
    </source>
</evidence>
<evidence type="ECO:0000313" key="1">
    <source>
        <dbReference type="EMBL" id="KAK9980487.1"/>
    </source>
</evidence>
<proteinExistence type="predicted"/>
<feature type="non-terminal residue" evidence="1">
    <location>
        <position position="1"/>
    </location>
</feature>
<dbReference type="Proteomes" id="UP001479290">
    <property type="component" value="Unassembled WGS sequence"/>
</dbReference>
<comment type="caution">
    <text evidence="1">The sequence shown here is derived from an EMBL/GenBank/DDBJ whole genome shotgun (WGS) entry which is preliminary data.</text>
</comment>
<reference evidence="1 2" key="1">
    <citation type="submission" date="2024-05" db="EMBL/GenBank/DDBJ databases">
        <title>A high-quality chromosomal-level genome assembly of Topmouth culter (Culter alburnus).</title>
        <authorList>
            <person name="Zhao H."/>
        </authorList>
    </citation>
    <scope>NUCLEOTIDE SEQUENCE [LARGE SCALE GENOMIC DNA]</scope>
    <source>
        <strain evidence="1">CATC2023</strain>
        <tissue evidence="1">Muscle</tissue>
    </source>
</reference>
<protein>
    <recommendedName>
        <fullName evidence="3">Ig-like domain-containing protein</fullName>
    </recommendedName>
</protein>
<evidence type="ECO:0008006" key="3">
    <source>
        <dbReference type="Google" id="ProtNLM"/>
    </source>
</evidence>
<accession>A0AAW2B3R0</accession>
<name>A0AAW2B3R0_CULAL</name>
<organism evidence="1 2">
    <name type="scientific">Culter alburnus</name>
    <name type="common">Topmouth culter</name>
    <dbReference type="NCBI Taxonomy" id="194366"/>
    <lineage>
        <taxon>Eukaryota</taxon>
        <taxon>Metazoa</taxon>
        <taxon>Chordata</taxon>
        <taxon>Craniata</taxon>
        <taxon>Vertebrata</taxon>
        <taxon>Euteleostomi</taxon>
        <taxon>Actinopterygii</taxon>
        <taxon>Neopterygii</taxon>
        <taxon>Teleostei</taxon>
        <taxon>Ostariophysi</taxon>
        <taxon>Cypriniformes</taxon>
        <taxon>Xenocyprididae</taxon>
        <taxon>Xenocypridinae</taxon>
        <taxon>Culter</taxon>
    </lineage>
</organism>
<dbReference type="EMBL" id="JAWDJR010000001">
    <property type="protein sequence ID" value="KAK9980487.1"/>
    <property type="molecule type" value="Genomic_DNA"/>
</dbReference>
<sequence length="64" mass="7046">CEYSEPIIWKNSAGETLTGSPITPTGESITVKKNGNPENFYTCTLDNGASKETSDPVYERDLFK</sequence>